<keyword evidence="3" id="KW-1185">Reference proteome</keyword>
<dbReference type="AlphaFoldDB" id="A0A1R3H0D8"/>
<dbReference type="Gramene" id="OMO63799">
    <property type="protein sequence ID" value="OMO63799"/>
    <property type="gene ID" value="CCACVL1_22262"/>
</dbReference>
<feature type="compositionally biased region" description="Polar residues" evidence="1">
    <location>
        <begin position="77"/>
        <end position="87"/>
    </location>
</feature>
<name>A0A1R3H0D8_COCAP</name>
<feature type="region of interest" description="Disordered" evidence="1">
    <location>
        <begin position="50"/>
        <end position="105"/>
    </location>
</feature>
<sequence length="105" mass="11878">MENTVMAFLSLSIWALQEKKNEAEKCSEGTNFDNCRDSEIDECGGRQFQVNKQSQISPRLPIQVVSPEKGRKPLHHLSSSQRKISSPQPDPKPEKKVARQCLAQK</sequence>
<comment type="caution">
    <text evidence="2">The sequence shown here is derived from an EMBL/GenBank/DDBJ whole genome shotgun (WGS) entry which is preliminary data.</text>
</comment>
<evidence type="ECO:0000313" key="2">
    <source>
        <dbReference type="EMBL" id="OMO63799.1"/>
    </source>
</evidence>
<dbReference type="Proteomes" id="UP000188268">
    <property type="component" value="Unassembled WGS sequence"/>
</dbReference>
<accession>A0A1R3H0D8</accession>
<gene>
    <name evidence="2" type="ORF">CCACVL1_22262</name>
</gene>
<proteinExistence type="predicted"/>
<dbReference type="EMBL" id="AWWV01012871">
    <property type="protein sequence ID" value="OMO63799.1"/>
    <property type="molecule type" value="Genomic_DNA"/>
</dbReference>
<evidence type="ECO:0000313" key="3">
    <source>
        <dbReference type="Proteomes" id="UP000188268"/>
    </source>
</evidence>
<reference evidence="2 3" key="1">
    <citation type="submission" date="2013-09" db="EMBL/GenBank/DDBJ databases">
        <title>Corchorus capsularis genome sequencing.</title>
        <authorList>
            <person name="Alam M."/>
            <person name="Haque M.S."/>
            <person name="Islam M.S."/>
            <person name="Emdad E.M."/>
            <person name="Islam M.M."/>
            <person name="Ahmed B."/>
            <person name="Halim A."/>
            <person name="Hossen Q.M.M."/>
            <person name="Hossain M.Z."/>
            <person name="Ahmed R."/>
            <person name="Khan M.M."/>
            <person name="Islam R."/>
            <person name="Rashid M.M."/>
            <person name="Khan S.A."/>
            <person name="Rahman M.S."/>
            <person name="Alam M."/>
        </authorList>
    </citation>
    <scope>NUCLEOTIDE SEQUENCE [LARGE SCALE GENOMIC DNA]</scope>
    <source>
        <strain evidence="3">cv. CVL-1</strain>
        <tissue evidence="2">Whole seedling</tissue>
    </source>
</reference>
<evidence type="ECO:0000256" key="1">
    <source>
        <dbReference type="SAM" id="MobiDB-lite"/>
    </source>
</evidence>
<protein>
    <submittedName>
        <fullName evidence="2">Uncharacterized protein</fullName>
    </submittedName>
</protein>
<organism evidence="2 3">
    <name type="scientific">Corchorus capsularis</name>
    <name type="common">Jute</name>
    <dbReference type="NCBI Taxonomy" id="210143"/>
    <lineage>
        <taxon>Eukaryota</taxon>
        <taxon>Viridiplantae</taxon>
        <taxon>Streptophyta</taxon>
        <taxon>Embryophyta</taxon>
        <taxon>Tracheophyta</taxon>
        <taxon>Spermatophyta</taxon>
        <taxon>Magnoliopsida</taxon>
        <taxon>eudicotyledons</taxon>
        <taxon>Gunneridae</taxon>
        <taxon>Pentapetalae</taxon>
        <taxon>rosids</taxon>
        <taxon>malvids</taxon>
        <taxon>Malvales</taxon>
        <taxon>Malvaceae</taxon>
        <taxon>Grewioideae</taxon>
        <taxon>Apeibeae</taxon>
        <taxon>Corchorus</taxon>
    </lineage>
</organism>